<dbReference type="Gene3D" id="3.10.180.10">
    <property type="entry name" value="2,3-Dihydroxybiphenyl 1,2-Dioxygenase, domain 1"/>
    <property type="match status" value="1"/>
</dbReference>
<dbReference type="PROSITE" id="PS51819">
    <property type="entry name" value="VOC"/>
    <property type="match status" value="1"/>
</dbReference>
<proteinExistence type="predicted"/>
<gene>
    <name evidence="2" type="ORF">GCM10010123_37700</name>
</gene>
<dbReference type="Proteomes" id="UP000649739">
    <property type="component" value="Unassembled WGS sequence"/>
</dbReference>
<dbReference type="RefSeq" id="WP_189171515.1">
    <property type="nucleotide sequence ID" value="NZ_BMQB01000009.1"/>
</dbReference>
<keyword evidence="3" id="KW-1185">Reference proteome</keyword>
<dbReference type="SUPFAM" id="SSF54593">
    <property type="entry name" value="Glyoxalase/Bleomycin resistance protein/Dihydroxybiphenyl dioxygenase"/>
    <property type="match status" value="1"/>
</dbReference>
<dbReference type="PANTHER" id="PTHR39434">
    <property type="match status" value="1"/>
</dbReference>
<dbReference type="EMBL" id="BMQB01000009">
    <property type="protein sequence ID" value="GGK04205.1"/>
    <property type="molecule type" value="Genomic_DNA"/>
</dbReference>
<reference evidence="2" key="1">
    <citation type="journal article" date="2014" name="Int. J. Syst. Evol. Microbiol.">
        <title>Complete genome sequence of Corynebacterium casei LMG S-19264T (=DSM 44701T), isolated from a smear-ripened cheese.</title>
        <authorList>
            <consortium name="US DOE Joint Genome Institute (JGI-PGF)"/>
            <person name="Walter F."/>
            <person name="Albersmeier A."/>
            <person name="Kalinowski J."/>
            <person name="Ruckert C."/>
        </authorList>
    </citation>
    <scope>NUCLEOTIDE SEQUENCE</scope>
    <source>
        <strain evidence="2">JCM 3090</strain>
    </source>
</reference>
<evidence type="ECO:0000313" key="3">
    <source>
        <dbReference type="Proteomes" id="UP000649739"/>
    </source>
</evidence>
<dbReference type="PANTHER" id="PTHR39434:SF1">
    <property type="entry name" value="VOC DOMAIN-CONTAINING PROTEIN"/>
    <property type="match status" value="1"/>
</dbReference>
<dbReference type="InterPro" id="IPR029068">
    <property type="entry name" value="Glyas_Bleomycin-R_OHBP_Dase"/>
</dbReference>
<dbReference type="Pfam" id="PF00903">
    <property type="entry name" value="Glyoxalase"/>
    <property type="match status" value="1"/>
</dbReference>
<dbReference type="AlphaFoldDB" id="A0A8J3FDG4"/>
<protein>
    <submittedName>
        <fullName evidence="2">Glyoxalase</fullName>
    </submittedName>
</protein>
<feature type="domain" description="VOC" evidence="1">
    <location>
        <begin position="7"/>
        <end position="132"/>
    </location>
</feature>
<comment type="caution">
    <text evidence="2">The sequence shown here is derived from an EMBL/GenBank/DDBJ whole genome shotgun (WGS) entry which is preliminary data.</text>
</comment>
<name>A0A8J3FDG4_9ACTN</name>
<evidence type="ECO:0000259" key="1">
    <source>
        <dbReference type="PROSITE" id="PS51819"/>
    </source>
</evidence>
<reference evidence="2" key="2">
    <citation type="submission" date="2020-09" db="EMBL/GenBank/DDBJ databases">
        <authorList>
            <person name="Sun Q."/>
            <person name="Ohkuma M."/>
        </authorList>
    </citation>
    <scope>NUCLEOTIDE SEQUENCE</scope>
    <source>
        <strain evidence="2">JCM 3090</strain>
    </source>
</reference>
<accession>A0A8J3FDG4</accession>
<dbReference type="CDD" id="cd08357">
    <property type="entry name" value="VOC_like"/>
    <property type="match status" value="1"/>
</dbReference>
<evidence type="ECO:0000313" key="2">
    <source>
        <dbReference type="EMBL" id="GGK04205.1"/>
    </source>
</evidence>
<organism evidence="2 3">
    <name type="scientific">Pilimelia anulata</name>
    <dbReference type="NCBI Taxonomy" id="53371"/>
    <lineage>
        <taxon>Bacteria</taxon>
        <taxon>Bacillati</taxon>
        <taxon>Actinomycetota</taxon>
        <taxon>Actinomycetes</taxon>
        <taxon>Micromonosporales</taxon>
        <taxon>Micromonosporaceae</taxon>
        <taxon>Pilimelia</taxon>
    </lineage>
</organism>
<sequence>MTAAPIPRFHLAVPVDDLAAARRFYGGVLGLPPGRSADTWVDWDLHGHQFVTHLAPGRAPRSHNAVDGHDVPVPHFGLILAVADFQRLAERLRAAGTAFVIEPYVRFRGEPGEQWTMFLLDPAGNALEFKAFADESQIFAT</sequence>
<dbReference type="InterPro" id="IPR037523">
    <property type="entry name" value="VOC_core"/>
</dbReference>
<dbReference type="InterPro" id="IPR004360">
    <property type="entry name" value="Glyas_Fos-R_dOase_dom"/>
</dbReference>